<dbReference type="RefSeq" id="WP_323253476.1">
    <property type="nucleotide sequence ID" value="NZ_JAYFUL010000064.1"/>
</dbReference>
<accession>A0ABU5QVH2</accession>
<comment type="caution">
    <text evidence="2">The sequence shown here is derived from an EMBL/GenBank/DDBJ whole genome shotgun (WGS) entry which is preliminary data.</text>
</comment>
<gene>
    <name evidence="2" type="ORF">VB264_23125</name>
</gene>
<evidence type="ECO:0000313" key="3">
    <source>
        <dbReference type="Proteomes" id="UP001304671"/>
    </source>
</evidence>
<sequence>MGKKLLVLLFLFFILKNTSFSFPSQDLHHYYKGRIDTTKIDNDFLLINLLKENLSYEYLMKSSFSKKRKIKDNIYDKRIKNYEWTFTNNMDKVKYLSASGNKILLYALIKSPKFLIGKKISVGNLKSTIAQKLKVSTLSDIVIISDTEGSGQIILSFKFEYLNKIEYQVLYLD</sequence>
<dbReference type="EMBL" id="JAYFUL010000064">
    <property type="protein sequence ID" value="MEA5260710.1"/>
    <property type="molecule type" value="Genomic_DNA"/>
</dbReference>
<protein>
    <recommendedName>
        <fullName evidence="4">DUF4833 domain-containing protein</fullName>
    </recommendedName>
</protein>
<evidence type="ECO:0008006" key="4">
    <source>
        <dbReference type="Google" id="ProtNLM"/>
    </source>
</evidence>
<feature type="chain" id="PRO_5047455843" description="DUF4833 domain-containing protein" evidence="1">
    <location>
        <begin position="24"/>
        <end position="173"/>
    </location>
</feature>
<reference evidence="2 3" key="1">
    <citation type="submission" date="2023-12" db="EMBL/GenBank/DDBJ databases">
        <title>Novel species of the genus Arcicella isolated from rivers.</title>
        <authorList>
            <person name="Lu H."/>
        </authorList>
    </citation>
    <scope>NUCLEOTIDE SEQUENCE [LARGE SCALE GENOMIC DNA]</scope>
    <source>
        <strain evidence="2 3">LMG 21963</strain>
    </source>
</reference>
<evidence type="ECO:0000256" key="1">
    <source>
        <dbReference type="SAM" id="SignalP"/>
    </source>
</evidence>
<keyword evidence="3" id="KW-1185">Reference proteome</keyword>
<keyword evidence="1" id="KW-0732">Signal</keyword>
<name>A0ABU5QVH2_9BACT</name>
<proteinExistence type="predicted"/>
<feature type="signal peptide" evidence="1">
    <location>
        <begin position="1"/>
        <end position="23"/>
    </location>
</feature>
<evidence type="ECO:0000313" key="2">
    <source>
        <dbReference type="EMBL" id="MEA5260710.1"/>
    </source>
</evidence>
<dbReference type="Proteomes" id="UP001304671">
    <property type="component" value="Unassembled WGS sequence"/>
</dbReference>
<organism evidence="2 3">
    <name type="scientific">Arcicella aquatica</name>
    <dbReference type="NCBI Taxonomy" id="217141"/>
    <lineage>
        <taxon>Bacteria</taxon>
        <taxon>Pseudomonadati</taxon>
        <taxon>Bacteroidota</taxon>
        <taxon>Cytophagia</taxon>
        <taxon>Cytophagales</taxon>
        <taxon>Flectobacillaceae</taxon>
        <taxon>Arcicella</taxon>
    </lineage>
</organism>